<dbReference type="InterPro" id="IPR029058">
    <property type="entry name" value="AB_hydrolase_fold"/>
</dbReference>
<sequence length="546" mass="58147">MAAPHGIRRRWSALLLPVVLLLTAAAPGPRPAHEAPLPERPVVDTDRGQVRGRTHGAFDTYEGIPYAAAPTGPRRWRLPEPAPRWEGVRDAGAPGEHCVQLPALGPGGPTGSEDCLFLNVTAPAGRAAAGAPRPVMVWFHGGGFFSGASDPYRPEPLATRGDAVVVTVNYRLGVFGLFGHPELGGAPDFSLADQQAALRWVRANAKRFGADPRNVTVFGESAGALSVCAHLTSPASAGLFHKAIVQSGSCSTTMPPRSLLPYLGTYEPFVPERRTVAEGALAAARLGCDRPGQVLDCLRRLDVRTLVTPELMQGFSYVSYGNGMLPVEPRRALEAGRFHRVPVVQGTTQDEVRLFLAQTLAQYPIGDAAAYRARMEQSFNAPTARAVEAAYPLSAHPTPAVAWATLLTDASFVCPTLRDGRALARHVPTFGYRFSDRDAPNFTGLPEAPGLPFGAAHGFELPSLFTMAPLTDPQQELSDRMTGYWTAFARTGVPAAAGAPDWPRSGASGPVLSLAPGAGGIRTVDARAEHHCALWDARWPALTTPR</sequence>
<dbReference type="Pfam" id="PF00135">
    <property type="entry name" value="COesterase"/>
    <property type="match status" value="1"/>
</dbReference>
<dbReference type="AlphaFoldDB" id="A0AAU2K2X3"/>
<dbReference type="InterPro" id="IPR050309">
    <property type="entry name" value="Type-B_Carboxylest/Lipase"/>
</dbReference>
<dbReference type="EMBL" id="CP108264">
    <property type="protein sequence ID" value="WTU78384.1"/>
    <property type="molecule type" value="Genomic_DNA"/>
</dbReference>
<accession>A0AAU2K2X3</accession>
<evidence type="ECO:0000259" key="2">
    <source>
        <dbReference type="Pfam" id="PF00135"/>
    </source>
</evidence>
<proteinExistence type="predicted"/>
<feature type="domain" description="Carboxylesterase type B" evidence="2">
    <location>
        <begin position="40"/>
        <end position="519"/>
    </location>
</feature>
<organism evidence="3">
    <name type="scientific">Streptomyces sp. NBC_00049</name>
    <dbReference type="NCBI Taxonomy" id="2903617"/>
    <lineage>
        <taxon>Bacteria</taxon>
        <taxon>Bacillati</taxon>
        <taxon>Actinomycetota</taxon>
        <taxon>Actinomycetes</taxon>
        <taxon>Kitasatosporales</taxon>
        <taxon>Streptomycetaceae</taxon>
        <taxon>Streptomyces</taxon>
    </lineage>
</organism>
<gene>
    <name evidence="3" type="ORF">OG327_36610</name>
</gene>
<name>A0AAU2K2X3_9ACTN</name>
<reference evidence="3" key="1">
    <citation type="submission" date="2022-10" db="EMBL/GenBank/DDBJ databases">
        <title>The complete genomes of actinobacterial strains from the NBC collection.</title>
        <authorList>
            <person name="Joergensen T.S."/>
            <person name="Alvarez Arevalo M."/>
            <person name="Sterndorff E.B."/>
            <person name="Faurdal D."/>
            <person name="Vuksanovic O."/>
            <person name="Mourched A.-S."/>
            <person name="Charusanti P."/>
            <person name="Shaw S."/>
            <person name="Blin K."/>
            <person name="Weber T."/>
        </authorList>
    </citation>
    <scope>NUCLEOTIDE SEQUENCE</scope>
    <source>
        <strain evidence="3">NBC_00049</strain>
    </source>
</reference>
<dbReference type="InterPro" id="IPR002018">
    <property type="entry name" value="CarbesteraseB"/>
</dbReference>
<evidence type="ECO:0000256" key="1">
    <source>
        <dbReference type="SAM" id="SignalP"/>
    </source>
</evidence>
<evidence type="ECO:0000313" key="3">
    <source>
        <dbReference type="EMBL" id="WTU78384.1"/>
    </source>
</evidence>
<dbReference type="PANTHER" id="PTHR11559">
    <property type="entry name" value="CARBOXYLESTERASE"/>
    <property type="match status" value="1"/>
</dbReference>
<protein>
    <submittedName>
        <fullName evidence="3">Carboxylesterase family protein</fullName>
    </submittedName>
</protein>
<feature type="chain" id="PRO_5043379021" evidence="1">
    <location>
        <begin position="35"/>
        <end position="546"/>
    </location>
</feature>
<feature type="signal peptide" evidence="1">
    <location>
        <begin position="1"/>
        <end position="34"/>
    </location>
</feature>
<keyword evidence="1" id="KW-0732">Signal</keyword>
<dbReference type="SUPFAM" id="SSF53474">
    <property type="entry name" value="alpha/beta-Hydrolases"/>
    <property type="match status" value="1"/>
</dbReference>
<dbReference type="Gene3D" id="3.40.50.1820">
    <property type="entry name" value="alpha/beta hydrolase"/>
    <property type="match status" value="1"/>
</dbReference>